<sequence>MAINLTELQALLDQAASSTATEKEIRKSLVRVENLVSNITKEITGIYDLLDGAAPAKKERPARTPKEEAAVDLEAPYGRRKDGRLVEVGAQQCPLGATHSTRGRAIARKVVMAAGLARDLAGEGGLLVATIRISSLYPRTPGGKAATLKWLPYWSH</sequence>
<comment type="caution">
    <text evidence="1">The sequence shown here is derived from an EMBL/GenBank/DDBJ whole genome shotgun (WGS) entry which is preliminary data.</text>
</comment>
<gene>
    <name evidence="1" type="ORF">Tci_839816</name>
</gene>
<protein>
    <submittedName>
        <fullName evidence="1">Uncharacterized protein</fullName>
    </submittedName>
</protein>
<evidence type="ECO:0000313" key="1">
    <source>
        <dbReference type="EMBL" id="GFC67846.1"/>
    </source>
</evidence>
<dbReference type="EMBL" id="BKCJ011017358">
    <property type="protein sequence ID" value="GFC67846.1"/>
    <property type="molecule type" value="Genomic_DNA"/>
</dbReference>
<name>A0A699QQ38_TANCI</name>
<reference evidence="1" key="1">
    <citation type="journal article" date="2019" name="Sci. Rep.">
        <title>Draft genome of Tanacetum cinerariifolium, the natural source of mosquito coil.</title>
        <authorList>
            <person name="Yamashiro T."/>
            <person name="Shiraishi A."/>
            <person name="Satake H."/>
            <person name="Nakayama K."/>
        </authorList>
    </citation>
    <scope>NUCLEOTIDE SEQUENCE</scope>
</reference>
<accession>A0A699QQ38</accession>
<proteinExistence type="predicted"/>
<feature type="non-terminal residue" evidence="1">
    <location>
        <position position="156"/>
    </location>
</feature>
<dbReference type="AlphaFoldDB" id="A0A699QQ38"/>
<organism evidence="1">
    <name type="scientific">Tanacetum cinerariifolium</name>
    <name type="common">Dalmatian daisy</name>
    <name type="synonym">Chrysanthemum cinerariifolium</name>
    <dbReference type="NCBI Taxonomy" id="118510"/>
    <lineage>
        <taxon>Eukaryota</taxon>
        <taxon>Viridiplantae</taxon>
        <taxon>Streptophyta</taxon>
        <taxon>Embryophyta</taxon>
        <taxon>Tracheophyta</taxon>
        <taxon>Spermatophyta</taxon>
        <taxon>Magnoliopsida</taxon>
        <taxon>eudicotyledons</taxon>
        <taxon>Gunneridae</taxon>
        <taxon>Pentapetalae</taxon>
        <taxon>asterids</taxon>
        <taxon>campanulids</taxon>
        <taxon>Asterales</taxon>
        <taxon>Asteraceae</taxon>
        <taxon>Asteroideae</taxon>
        <taxon>Anthemideae</taxon>
        <taxon>Anthemidinae</taxon>
        <taxon>Tanacetum</taxon>
    </lineage>
</organism>